<dbReference type="SUPFAM" id="SSF47413">
    <property type="entry name" value="lambda repressor-like DNA-binding domains"/>
    <property type="match status" value="1"/>
</dbReference>
<dbReference type="PROSITE" id="PS50943">
    <property type="entry name" value="HTH_CROC1"/>
    <property type="match status" value="1"/>
</dbReference>
<gene>
    <name evidence="2" type="ORF">HD597_006808</name>
</gene>
<keyword evidence="3" id="KW-1185">Reference proteome</keyword>
<dbReference type="Pfam" id="PF01381">
    <property type="entry name" value="HTH_3"/>
    <property type="match status" value="1"/>
</dbReference>
<evidence type="ECO:0000259" key="1">
    <source>
        <dbReference type="PROSITE" id="PS50943"/>
    </source>
</evidence>
<dbReference type="Proteomes" id="UP001139648">
    <property type="component" value="Unassembled WGS sequence"/>
</dbReference>
<dbReference type="InterPro" id="IPR001387">
    <property type="entry name" value="Cro/C1-type_HTH"/>
</dbReference>
<organism evidence="2 3">
    <name type="scientific">Nonomuraea thailandensis</name>
    <dbReference type="NCBI Taxonomy" id="1188745"/>
    <lineage>
        <taxon>Bacteria</taxon>
        <taxon>Bacillati</taxon>
        <taxon>Actinomycetota</taxon>
        <taxon>Actinomycetes</taxon>
        <taxon>Streptosporangiales</taxon>
        <taxon>Streptosporangiaceae</taxon>
        <taxon>Nonomuraea</taxon>
    </lineage>
</organism>
<dbReference type="Gene3D" id="1.10.260.40">
    <property type="entry name" value="lambda repressor-like DNA-binding domains"/>
    <property type="match status" value="1"/>
</dbReference>
<name>A0A9X2GST2_9ACTN</name>
<dbReference type="InterPro" id="IPR010982">
    <property type="entry name" value="Lambda_DNA-bd_dom_sf"/>
</dbReference>
<comment type="caution">
    <text evidence="2">The sequence shown here is derived from an EMBL/GenBank/DDBJ whole genome shotgun (WGS) entry which is preliminary data.</text>
</comment>
<evidence type="ECO:0000313" key="3">
    <source>
        <dbReference type="Proteomes" id="UP001139648"/>
    </source>
</evidence>
<feature type="domain" description="HTH cro/C1-type" evidence="1">
    <location>
        <begin position="35"/>
        <end position="70"/>
    </location>
</feature>
<reference evidence="2" key="1">
    <citation type="submission" date="2022-06" db="EMBL/GenBank/DDBJ databases">
        <title>Sequencing the genomes of 1000 actinobacteria strains.</title>
        <authorList>
            <person name="Klenk H.-P."/>
        </authorList>
    </citation>
    <scope>NUCLEOTIDE SEQUENCE</scope>
    <source>
        <strain evidence="2">DSM 46694</strain>
    </source>
</reference>
<dbReference type="CDD" id="cd00093">
    <property type="entry name" value="HTH_XRE"/>
    <property type="match status" value="1"/>
</dbReference>
<dbReference type="SMART" id="SM00530">
    <property type="entry name" value="HTH_XRE"/>
    <property type="match status" value="1"/>
</dbReference>
<dbReference type="RefSeq" id="WP_253747205.1">
    <property type="nucleotide sequence ID" value="NZ_BAABKA010000035.1"/>
</dbReference>
<dbReference type="AlphaFoldDB" id="A0A9X2GST2"/>
<proteinExistence type="predicted"/>
<sequence>MATFAERLEEALKDKGWSARQAQREMKRTHPDLAITHAYISGLRRGKRTNPSTEVVIALAQLFDVSVSWLLGEDPPPPQLSAEDQQRHQTVREGLAELGVQNIAERMVGLSPLSLEAIEKMVEAMRQAEQLHGNTDVQ</sequence>
<dbReference type="GO" id="GO:0003677">
    <property type="term" value="F:DNA binding"/>
    <property type="evidence" value="ECO:0007669"/>
    <property type="project" value="InterPro"/>
</dbReference>
<protein>
    <submittedName>
        <fullName evidence="2">Transcriptional regulator with XRE-family HTH domain</fullName>
    </submittedName>
</protein>
<dbReference type="EMBL" id="JAMZEB010000002">
    <property type="protein sequence ID" value="MCP2359788.1"/>
    <property type="molecule type" value="Genomic_DNA"/>
</dbReference>
<evidence type="ECO:0000313" key="2">
    <source>
        <dbReference type="EMBL" id="MCP2359788.1"/>
    </source>
</evidence>
<accession>A0A9X2GST2</accession>